<dbReference type="InterPro" id="IPR051156">
    <property type="entry name" value="Mito/Outer_Membr_Metalloprot"/>
</dbReference>
<dbReference type="GO" id="GO:0051603">
    <property type="term" value="P:proteolysis involved in protein catabolic process"/>
    <property type="evidence" value="ECO:0007669"/>
    <property type="project" value="TreeGrafter"/>
</dbReference>
<protein>
    <submittedName>
        <fullName evidence="9">Peptidase</fullName>
    </submittedName>
</protein>
<feature type="domain" description="Peptidase M48" evidence="8">
    <location>
        <begin position="78"/>
        <end position="258"/>
    </location>
</feature>
<dbReference type="PANTHER" id="PTHR22726:SF1">
    <property type="entry name" value="METALLOENDOPEPTIDASE OMA1, MITOCHONDRIAL"/>
    <property type="match status" value="1"/>
</dbReference>
<evidence type="ECO:0000256" key="2">
    <source>
        <dbReference type="ARBA" id="ARBA00022723"/>
    </source>
</evidence>
<keyword evidence="9" id="KW-0614">Plasmid</keyword>
<dbReference type="Gene3D" id="3.30.2010.10">
    <property type="entry name" value="Metalloproteases ('zincins'), catalytic domain"/>
    <property type="match status" value="1"/>
</dbReference>
<dbReference type="PATRIC" id="fig|216595.4.peg.78"/>
<evidence type="ECO:0000313" key="9">
    <source>
        <dbReference type="EMBL" id="CAM96156.1"/>
    </source>
</evidence>
<evidence type="ECO:0000256" key="6">
    <source>
        <dbReference type="RuleBase" id="RU003983"/>
    </source>
</evidence>
<dbReference type="CDD" id="cd07331">
    <property type="entry name" value="M48C_Oma1_like"/>
    <property type="match status" value="1"/>
</dbReference>
<evidence type="ECO:0000256" key="3">
    <source>
        <dbReference type="ARBA" id="ARBA00022801"/>
    </source>
</evidence>
<proteinExistence type="inferred from homology"/>
<keyword evidence="2" id="KW-0479">Metal-binding</keyword>
<feature type="signal peptide" evidence="7">
    <location>
        <begin position="1"/>
        <end position="17"/>
    </location>
</feature>
<comment type="cofactor">
    <cofactor evidence="6">
        <name>Zn(2+)</name>
        <dbReference type="ChEBI" id="CHEBI:29105"/>
    </cofactor>
    <text evidence="6">Binds 1 zinc ion per subunit.</text>
</comment>
<evidence type="ECO:0000259" key="8">
    <source>
        <dbReference type="Pfam" id="PF01435"/>
    </source>
</evidence>
<gene>
    <name evidence="9" type="ordered locus">pQBR0124</name>
</gene>
<comment type="similarity">
    <text evidence="6">Belongs to the peptidase M48 family.</text>
</comment>
<accession>A4V7N3</accession>
<dbReference type="GO" id="GO:0016020">
    <property type="term" value="C:membrane"/>
    <property type="evidence" value="ECO:0007669"/>
    <property type="project" value="TreeGrafter"/>
</dbReference>
<dbReference type="AlphaFoldDB" id="A4V7N3"/>
<dbReference type="GO" id="GO:0004222">
    <property type="term" value="F:metalloendopeptidase activity"/>
    <property type="evidence" value="ECO:0007669"/>
    <property type="project" value="InterPro"/>
</dbReference>
<geneLocation type="plasmid" evidence="9 10">
    <name>pQBR103</name>
</geneLocation>
<dbReference type="EMBL" id="AM235768">
    <property type="protein sequence ID" value="CAM96156.1"/>
    <property type="molecule type" value="Genomic_DNA"/>
</dbReference>
<dbReference type="Pfam" id="PF01435">
    <property type="entry name" value="Peptidase_M48"/>
    <property type="match status" value="1"/>
</dbReference>
<keyword evidence="1 6" id="KW-0645">Protease</keyword>
<evidence type="ECO:0000256" key="1">
    <source>
        <dbReference type="ARBA" id="ARBA00022670"/>
    </source>
</evidence>
<dbReference type="PROSITE" id="PS51257">
    <property type="entry name" value="PROKAR_LIPOPROTEIN"/>
    <property type="match status" value="1"/>
</dbReference>
<sequence length="272" mass="28829">MKRILMLGLACSLAILAGCSGIQTTNPGVVGVDRTQYMFAGLSQNDVETSYAQSYRAGVKKAEASGVLITNSPLGKHVQQIAVRLVMQTHVFRPDAEKWGWFVNVIDADVVNANCGPGGKIIVYSGLIKRLNLTDDELSIALAHEIGHAIREHGREQASQNAVFELAGGVGANVLGAGSMGKTAITKALSTGVGLPFSRRDEVEADLIGLELAARAGYDPRAAITLWKKMAAVSKGSSTPSFLSTHPSDGDRMKLLEAAIPKVMPLYQASLK</sequence>
<evidence type="ECO:0000313" key="10">
    <source>
        <dbReference type="Proteomes" id="UP000002332"/>
    </source>
</evidence>
<keyword evidence="4 6" id="KW-0862">Zinc</keyword>
<feature type="chain" id="PRO_5002674927" evidence="7">
    <location>
        <begin position="18"/>
        <end position="272"/>
    </location>
</feature>
<keyword evidence="3 6" id="KW-0378">Hydrolase</keyword>
<name>A4V7N3_PSEFS</name>
<keyword evidence="7" id="KW-0732">Signal</keyword>
<dbReference type="GO" id="GO:0046872">
    <property type="term" value="F:metal ion binding"/>
    <property type="evidence" value="ECO:0007669"/>
    <property type="project" value="UniProtKB-KW"/>
</dbReference>
<organism evidence="9 10">
    <name type="scientific">Pseudomonas fluorescens (strain SBW25)</name>
    <dbReference type="NCBI Taxonomy" id="216595"/>
    <lineage>
        <taxon>Bacteria</taxon>
        <taxon>Pseudomonadati</taxon>
        <taxon>Pseudomonadota</taxon>
        <taxon>Gammaproteobacteria</taxon>
        <taxon>Pseudomonadales</taxon>
        <taxon>Pseudomonadaceae</taxon>
        <taxon>Pseudomonas</taxon>
    </lineage>
</organism>
<dbReference type="InterPro" id="IPR001915">
    <property type="entry name" value="Peptidase_M48"/>
</dbReference>
<dbReference type="Proteomes" id="UP000002332">
    <property type="component" value="Plasmid pQBR103"/>
</dbReference>
<evidence type="ECO:0000256" key="4">
    <source>
        <dbReference type="ARBA" id="ARBA00022833"/>
    </source>
</evidence>
<evidence type="ECO:0000256" key="7">
    <source>
        <dbReference type="SAM" id="SignalP"/>
    </source>
</evidence>
<evidence type="ECO:0000256" key="5">
    <source>
        <dbReference type="ARBA" id="ARBA00023049"/>
    </source>
</evidence>
<reference evidence="9 10" key="1">
    <citation type="journal article" date="2007" name="ISME J.">
        <title>Sequence-based analysis of pQBR103; a representative of a unique, transfer-proficient mega plasmid resident in the microbial community of sugar beet.</title>
        <authorList>
            <person name="Tett A."/>
            <person name="Spiers A.J."/>
            <person name="Crossman L.C."/>
            <person name="Ager D."/>
            <person name="Ciric L."/>
            <person name="Dow J.M."/>
            <person name="Fry J.C."/>
            <person name="Harris D."/>
            <person name="Lilley A."/>
            <person name="Oliver A."/>
            <person name="Parkhill J."/>
            <person name="Quail M.A."/>
            <person name="Rainey P.B."/>
            <person name="Saunders N.J."/>
            <person name="Seeger K."/>
            <person name="Snyder L.A.S."/>
            <person name="Squares R."/>
            <person name="Thomas C.M."/>
            <person name="Turner S.L."/>
            <person name="Zhang X.-X."/>
            <person name="Field D."/>
            <person name="Bailey M.J."/>
        </authorList>
    </citation>
    <scope>NUCLEOTIDE SEQUENCE [LARGE SCALE GENOMIC DNA]</scope>
    <source>
        <strain evidence="9 10">SBW25</strain>
    </source>
</reference>
<dbReference type="PANTHER" id="PTHR22726">
    <property type="entry name" value="METALLOENDOPEPTIDASE OMA1"/>
    <property type="match status" value="1"/>
</dbReference>
<keyword evidence="5 6" id="KW-0482">Metalloprotease</keyword>